<sequence>MSRPRPFPAAVLAALAVATLAAAPGIAGADAARDADRAEEEVAAPERGAARPLHRSPWYVGFGLGYGTGAVGSSVDRRSFRDLVGGTSTSLAAQLEAGATLGARTLLGGELLVAGAAAHPDDPLLGRTTRTVRVANLDAVLTFFPLGDGLFFRAGAGASRLSLSVKSASGSEGDAWLGTNVLGGIGYAFRIGRRFSLSMKLDGSRQWYRGAAGPGASRFWAAYGGFAWY</sequence>
<dbReference type="Proteomes" id="UP000007089">
    <property type="component" value="Chromosome"/>
</dbReference>
<protein>
    <recommendedName>
        <fullName evidence="4">Outer membrane protein beta-barrel domain-containing protein</fullName>
    </recommendedName>
</protein>
<evidence type="ECO:0008006" key="4">
    <source>
        <dbReference type="Google" id="ProtNLM"/>
    </source>
</evidence>
<evidence type="ECO:0000313" key="2">
    <source>
        <dbReference type="EMBL" id="ACL67198.1"/>
    </source>
</evidence>
<dbReference type="EMBL" id="CP001359">
    <property type="protein sequence ID" value="ACL67198.1"/>
    <property type="molecule type" value="Genomic_DNA"/>
</dbReference>
<dbReference type="AlphaFoldDB" id="B8J7L8"/>
<gene>
    <name evidence="2" type="ordered locus">A2cp1_3875</name>
</gene>
<feature type="signal peptide" evidence="1">
    <location>
        <begin position="1"/>
        <end position="29"/>
    </location>
</feature>
<name>B8J7L8_ANAD2</name>
<dbReference type="RefSeq" id="WP_015934938.1">
    <property type="nucleotide sequence ID" value="NC_011891.1"/>
</dbReference>
<keyword evidence="3" id="KW-1185">Reference proteome</keyword>
<feature type="chain" id="PRO_5002874971" description="Outer membrane protein beta-barrel domain-containing protein" evidence="1">
    <location>
        <begin position="30"/>
        <end position="229"/>
    </location>
</feature>
<dbReference type="KEGG" id="acp:A2cp1_3875"/>
<evidence type="ECO:0000313" key="3">
    <source>
        <dbReference type="Proteomes" id="UP000007089"/>
    </source>
</evidence>
<proteinExistence type="predicted"/>
<accession>B8J7L8</accession>
<reference evidence="2" key="1">
    <citation type="submission" date="2009-01" db="EMBL/GenBank/DDBJ databases">
        <title>Complete sequence of Anaeromyxobacter dehalogenans 2CP-1.</title>
        <authorList>
            <consortium name="US DOE Joint Genome Institute"/>
            <person name="Lucas S."/>
            <person name="Copeland A."/>
            <person name="Lapidus A."/>
            <person name="Glavina del Rio T."/>
            <person name="Dalin E."/>
            <person name="Tice H."/>
            <person name="Bruce D."/>
            <person name="Goodwin L."/>
            <person name="Pitluck S."/>
            <person name="Saunders E."/>
            <person name="Brettin T."/>
            <person name="Detter J.C."/>
            <person name="Han C."/>
            <person name="Larimer F."/>
            <person name="Land M."/>
            <person name="Hauser L."/>
            <person name="Kyrpides N."/>
            <person name="Ovchinnikova G."/>
            <person name="Beliaev A.S."/>
            <person name="Richardson P."/>
        </authorList>
    </citation>
    <scope>NUCLEOTIDE SEQUENCE</scope>
    <source>
        <strain evidence="2">2CP-1</strain>
    </source>
</reference>
<dbReference type="HOGENOM" id="CLU_1227838_0_0_7"/>
<organism evidence="2 3">
    <name type="scientific">Anaeromyxobacter dehalogenans (strain ATCC BAA-258 / DSM 21875 / 2CP-1)</name>
    <dbReference type="NCBI Taxonomy" id="455488"/>
    <lineage>
        <taxon>Bacteria</taxon>
        <taxon>Pseudomonadati</taxon>
        <taxon>Myxococcota</taxon>
        <taxon>Myxococcia</taxon>
        <taxon>Myxococcales</taxon>
        <taxon>Cystobacterineae</taxon>
        <taxon>Anaeromyxobacteraceae</taxon>
        <taxon>Anaeromyxobacter</taxon>
    </lineage>
</organism>
<keyword evidence="1" id="KW-0732">Signal</keyword>
<evidence type="ECO:0000256" key="1">
    <source>
        <dbReference type="SAM" id="SignalP"/>
    </source>
</evidence>